<dbReference type="OrthoDB" id="9776104at2"/>
<dbReference type="AlphaFoldDB" id="A0A1J0A3H5"/>
<dbReference type="PANTHER" id="PTHR10948">
    <property type="entry name" value="TRANSPOSASE"/>
    <property type="match status" value="1"/>
</dbReference>
<dbReference type="GO" id="GO:0005829">
    <property type="term" value="C:cytosol"/>
    <property type="evidence" value="ECO:0007669"/>
    <property type="project" value="TreeGrafter"/>
</dbReference>
<dbReference type="NCBIfam" id="NF033563">
    <property type="entry name" value="transpos_IS30"/>
    <property type="match status" value="1"/>
</dbReference>
<dbReference type="GO" id="GO:0004803">
    <property type="term" value="F:transposase activity"/>
    <property type="evidence" value="ECO:0007669"/>
    <property type="project" value="TreeGrafter"/>
</dbReference>
<dbReference type="SUPFAM" id="SSF53098">
    <property type="entry name" value="Ribonuclease H-like"/>
    <property type="match status" value="1"/>
</dbReference>
<feature type="domain" description="Integrase catalytic" evidence="1">
    <location>
        <begin position="146"/>
        <end position="310"/>
    </location>
</feature>
<sequence length="321" mass="37277">MTYIHLTTDELVLIESYYYQNKKGTYIAKQLKRAKQTIYTVYKAFDEGLAALNYYKRYKNNKKNCGRCPISLSDNETEYIKKKVVQGWTIDIIIGHAKFTISCSLSALYRLFKQGLFDLTVLPMKGKRKANGYKEKRDKQAFKRTIHQRHKDYQLFNNELCHLEGDTIVGKDHKIAVITLVERLSKVNITLKPIGRRAIDIENSLNNWFKKFPCYLFKSITFDCGKEFSNWKSISNLNDIDSYFADPGTPSQRVLNEHSSSLLRKDGLPKQMDCNKVEESFIQSIASKRNNIPNKSLNYKTPLEVFLSYVICHLYLGARTI</sequence>
<dbReference type="PROSITE" id="PS50994">
    <property type="entry name" value="INTEGRASE"/>
    <property type="match status" value="1"/>
</dbReference>
<organism evidence="2 3">
    <name type="scientific">Vagococcus teuberi</name>
    <dbReference type="NCBI Taxonomy" id="519472"/>
    <lineage>
        <taxon>Bacteria</taxon>
        <taxon>Bacillati</taxon>
        <taxon>Bacillota</taxon>
        <taxon>Bacilli</taxon>
        <taxon>Lactobacillales</taxon>
        <taxon>Enterococcaceae</taxon>
        <taxon>Vagococcus</taxon>
    </lineage>
</organism>
<protein>
    <submittedName>
        <fullName evidence="2">IS30 family transposase</fullName>
    </submittedName>
</protein>
<dbReference type="Gene3D" id="3.30.420.10">
    <property type="entry name" value="Ribonuclease H-like superfamily/Ribonuclease H"/>
    <property type="match status" value="1"/>
</dbReference>
<evidence type="ECO:0000259" key="1">
    <source>
        <dbReference type="PROSITE" id="PS50994"/>
    </source>
</evidence>
<gene>
    <name evidence="2" type="ORF">BHY08_00815</name>
</gene>
<dbReference type="InterPro" id="IPR012337">
    <property type="entry name" value="RNaseH-like_sf"/>
</dbReference>
<dbReference type="EMBL" id="CP017267">
    <property type="protein sequence ID" value="APB30492.1"/>
    <property type="molecule type" value="Genomic_DNA"/>
</dbReference>
<proteinExistence type="predicted"/>
<dbReference type="KEGG" id="vte:BHY08_00815"/>
<dbReference type="STRING" id="519472.BHY08_00815"/>
<dbReference type="InterPro" id="IPR036397">
    <property type="entry name" value="RNaseH_sf"/>
</dbReference>
<dbReference type="InterPro" id="IPR001584">
    <property type="entry name" value="Integrase_cat-core"/>
</dbReference>
<evidence type="ECO:0000313" key="3">
    <source>
        <dbReference type="Proteomes" id="UP000191200"/>
    </source>
</evidence>
<dbReference type="RefSeq" id="WP_071456059.1">
    <property type="nucleotide sequence ID" value="NZ_CP017267.1"/>
</dbReference>
<dbReference type="InterPro" id="IPR053392">
    <property type="entry name" value="Transposase_IS30-like"/>
</dbReference>
<dbReference type="PANTHER" id="PTHR10948:SF23">
    <property type="entry name" value="TRANSPOSASE INSI FOR INSERTION SEQUENCE ELEMENT IS30A-RELATED"/>
    <property type="match status" value="1"/>
</dbReference>
<dbReference type="Proteomes" id="UP000191200">
    <property type="component" value="Chromosome"/>
</dbReference>
<dbReference type="GO" id="GO:0003676">
    <property type="term" value="F:nucleic acid binding"/>
    <property type="evidence" value="ECO:0007669"/>
    <property type="project" value="InterPro"/>
</dbReference>
<dbReference type="GO" id="GO:0032196">
    <property type="term" value="P:transposition"/>
    <property type="evidence" value="ECO:0007669"/>
    <property type="project" value="TreeGrafter"/>
</dbReference>
<accession>A0A1J0A3H5</accession>
<keyword evidence="3" id="KW-1185">Reference proteome</keyword>
<evidence type="ECO:0000313" key="2">
    <source>
        <dbReference type="EMBL" id="APB30492.1"/>
    </source>
</evidence>
<reference evidence="2 3" key="1">
    <citation type="submission" date="2016-09" db="EMBL/GenBank/DDBJ databases">
        <title>Vagococcus teuberi sp. nov., isolated from the Malian artisanal sour milk fene.</title>
        <authorList>
            <person name="Wullschleger S."/>
            <person name="Seifert C."/>
            <person name="Baumgartner S."/>
            <person name="Lacroix C."/>
            <person name="Bonfoh B."/>
            <person name="Stevens M.J."/>
            <person name="Meile L."/>
        </authorList>
    </citation>
    <scope>NUCLEOTIDE SEQUENCE [LARGE SCALE GENOMIC DNA]</scope>
    <source>
        <strain evidence="2 3">DSM 21459</strain>
    </source>
</reference>
<name>A0A1J0A3H5_9ENTE</name>
<dbReference type="GO" id="GO:0015074">
    <property type="term" value="P:DNA integration"/>
    <property type="evidence" value="ECO:0007669"/>
    <property type="project" value="InterPro"/>
</dbReference>
<dbReference type="InterPro" id="IPR051917">
    <property type="entry name" value="Transposase-Integrase"/>
</dbReference>